<name>A0AAX3W5F9_MAMLE</name>
<dbReference type="AlphaFoldDB" id="A0AAX3W5F9"/>
<gene>
    <name evidence="5" type="ORF">PYH69_02585</name>
</gene>
<dbReference type="EMBL" id="CP118848">
    <property type="protein sequence ID" value="WHI60533.1"/>
    <property type="molecule type" value="Genomic_DNA"/>
</dbReference>
<dbReference type="GO" id="GO:0016757">
    <property type="term" value="F:glycosyltransferase activity"/>
    <property type="evidence" value="ECO:0007669"/>
    <property type="project" value="UniProtKB-KW"/>
</dbReference>
<evidence type="ECO:0000256" key="3">
    <source>
        <dbReference type="ARBA" id="ARBA00022679"/>
    </source>
</evidence>
<evidence type="ECO:0000259" key="4">
    <source>
        <dbReference type="Pfam" id="PF00535"/>
    </source>
</evidence>
<evidence type="ECO:0000313" key="6">
    <source>
        <dbReference type="Proteomes" id="UP001223261"/>
    </source>
</evidence>
<dbReference type="Pfam" id="PF00535">
    <property type="entry name" value="Glycos_transf_2"/>
    <property type="match status" value="1"/>
</dbReference>
<accession>A0AAX3W5F9</accession>
<evidence type="ECO:0000256" key="2">
    <source>
        <dbReference type="ARBA" id="ARBA00022676"/>
    </source>
</evidence>
<evidence type="ECO:0000256" key="1">
    <source>
        <dbReference type="ARBA" id="ARBA00006739"/>
    </source>
</evidence>
<feature type="domain" description="Glycosyltransferase 2-like" evidence="4">
    <location>
        <begin position="4"/>
        <end position="149"/>
    </location>
</feature>
<evidence type="ECO:0000313" key="5">
    <source>
        <dbReference type="EMBL" id="WHI60533.1"/>
    </source>
</evidence>
<dbReference type="InterPro" id="IPR001173">
    <property type="entry name" value="Glyco_trans_2-like"/>
</dbReference>
<dbReference type="PANTHER" id="PTHR22916:SF51">
    <property type="entry name" value="GLYCOSYLTRANSFERASE EPSH-RELATED"/>
    <property type="match status" value="1"/>
</dbReference>
<organism evidence="5 6">
    <name type="scientific">Mammaliicoccus lentus</name>
    <name type="common">Staphylococcus lentus</name>
    <dbReference type="NCBI Taxonomy" id="42858"/>
    <lineage>
        <taxon>Bacteria</taxon>
        <taxon>Bacillati</taxon>
        <taxon>Bacillota</taxon>
        <taxon>Bacilli</taxon>
        <taxon>Bacillales</taxon>
        <taxon>Staphylococcaceae</taxon>
        <taxon>Mammaliicoccus</taxon>
    </lineage>
</organism>
<keyword evidence="2" id="KW-0328">Glycosyltransferase</keyword>
<sequence length="369" mass="43682">MKISVILPIYNVEDYIEECLDSLLFQSIGEENLEIILVDDCSTDNTANIIQENKHKFTNLIYYKLPVNQGSPGKPRNIGVEMATGDYIHFMDPDDTIEENTYEVLLSIMDEKDDFAMGRMVSVNEDGSEFLHPTFREHKLMKTYKSTNLLDTPFFAQVKIGVVLKLIRTSFYLNNEIKFVEDMKNGEDKIVDTLLYTKAQSFSYTPDIVYRYRNREEDANKSLTHQAIKPSISNDIEAYNTCRSYYNDECLEFFKINALRSIFWKVLDEDFKELDENTKITIFKEIRNIILNYNKAVFKMYLQNEIPIINLIQKEEYQLAISYAQLLTSRRKYFYEGKNLERNYRIYNQFKKSKSIKLYRILSKMRKFK</sequence>
<dbReference type="SUPFAM" id="SSF53448">
    <property type="entry name" value="Nucleotide-diphospho-sugar transferases"/>
    <property type="match status" value="1"/>
</dbReference>
<dbReference type="Proteomes" id="UP001223261">
    <property type="component" value="Chromosome"/>
</dbReference>
<proteinExistence type="inferred from homology"/>
<dbReference type="PANTHER" id="PTHR22916">
    <property type="entry name" value="GLYCOSYLTRANSFERASE"/>
    <property type="match status" value="1"/>
</dbReference>
<protein>
    <submittedName>
        <fullName evidence="5">Glycosyltransferase family 2 protein</fullName>
    </submittedName>
</protein>
<dbReference type="CDD" id="cd00761">
    <property type="entry name" value="Glyco_tranf_GTA_type"/>
    <property type="match status" value="1"/>
</dbReference>
<comment type="similarity">
    <text evidence="1">Belongs to the glycosyltransferase 2 family.</text>
</comment>
<keyword evidence="3" id="KW-0808">Transferase</keyword>
<dbReference type="InterPro" id="IPR029044">
    <property type="entry name" value="Nucleotide-diphossugar_trans"/>
</dbReference>
<reference evidence="5" key="1">
    <citation type="journal article" date="2023" name="Antibiotics">
        <title>Prevalence and Molecular Characterization of Methicillin-Resistant Staphylococci (MRS) and Mammaliicocci (MRM) in Dromedary Camels from Algeria: First Detection of SCCmec-mecC Hybrid in Methicillin-Resistant Mammaliicoccus lentus.</title>
        <authorList>
            <person name="Belhout C."/>
            <person name="Boyen F."/>
            <person name="Vereecke N."/>
            <person name="Theuns S."/>
            <person name="Taibi N."/>
            <person name="Stegger M."/>
            <person name="de la Fe-Rodriguez P.Y."/>
            <person name="Bouayad L."/>
            <person name="Elgroud R."/>
            <person name="Butaye P."/>
        </authorList>
    </citation>
    <scope>NUCLEOTIDE SEQUENCE</scope>
    <source>
        <strain evidence="5">7048</strain>
    </source>
</reference>
<dbReference type="RefSeq" id="WP_282862634.1">
    <property type="nucleotide sequence ID" value="NZ_CP118848.1"/>
</dbReference>
<dbReference type="Gene3D" id="3.90.550.10">
    <property type="entry name" value="Spore Coat Polysaccharide Biosynthesis Protein SpsA, Chain A"/>
    <property type="match status" value="1"/>
</dbReference>